<protein>
    <recommendedName>
        <fullName evidence="2">FAF domain-containing protein</fullName>
    </recommendedName>
</protein>
<keyword evidence="4" id="KW-1185">Reference proteome</keyword>
<proteinExistence type="inferred from homology"/>
<evidence type="ECO:0000259" key="2">
    <source>
        <dbReference type="Pfam" id="PF11250"/>
    </source>
</evidence>
<name>A0AAE1Z3F6_9LAMI</name>
<dbReference type="AlphaFoldDB" id="A0AAE1Z3F6"/>
<feature type="domain" description="FAF" evidence="2">
    <location>
        <begin position="114"/>
        <end position="150"/>
    </location>
</feature>
<dbReference type="InterPro" id="IPR021410">
    <property type="entry name" value="FAF"/>
</dbReference>
<dbReference type="Pfam" id="PF11250">
    <property type="entry name" value="FAF"/>
    <property type="match status" value="1"/>
</dbReference>
<comment type="similarity">
    <text evidence="1">Belongs to the fantastic four family.</text>
</comment>
<evidence type="ECO:0000313" key="3">
    <source>
        <dbReference type="EMBL" id="KAK4441296.1"/>
    </source>
</evidence>
<organism evidence="3 4">
    <name type="scientific">Sesamum alatum</name>
    <dbReference type="NCBI Taxonomy" id="300844"/>
    <lineage>
        <taxon>Eukaryota</taxon>
        <taxon>Viridiplantae</taxon>
        <taxon>Streptophyta</taxon>
        <taxon>Embryophyta</taxon>
        <taxon>Tracheophyta</taxon>
        <taxon>Spermatophyta</taxon>
        <taxon>Magnoliopsida</taxon>
        <taxon>eudicotyledons</taxon>
        <taxon>Gunneridae</taxon>
        <taxon>Pentapetalae</taxon>
        <taxon>asterids</taxon>
        <taxon>lamiids</taxon>
        <taxon>Lamiales</taxon>
        <taxon>Pedaliaceae</taxon>
        <taxon>Sesamum</taxon>
    </lineage>
</organism>
<dbReference type="Proteomes" id="UP001293254">
    <property type="component" value="Unassembled WGS sequence"/>
</dbReference>
<dbReference type="PANTHER" id="PTHR33155">
    <property type="entry name" value="FANTASTIC FOUR-LIKE PROTEIN (DUF3049)"/>
    <property type="match status" value="1"/>
</dbReference>
<accession>A0AAE1Z3F6</accession>
<sequence length="158" mass="17939">MRSISPRTMTTEAQAFVGRETYPVIPAGQHMKQYRDRDSDSFSSMNSENLSLCTEGLGFESFDDVEELLRIDLCNNGWQQADQEQKRTTRKTQRENVESHCCAHKRSRTSLQGAFPPPISCIGQCGKPWVCLKSFREDGRFILKEIRIPNSGIVACMS</sequence>
<evidence type="ECO:0000256" key="1">
    <source>
        <dbReference type="ARBA" id="ARBA00008690"/>
    </source>
</evidence>
<dbReference type="PANTHER" id="PTHR33155:SF9">
    <property type="entry name" value="FANTASTIC FOUR-LIKE PROTEIN (DUF3049)"/>
    <property type="match status" value="1"/>
</dbReference>
<reference evidence="3" key="1">
    <citation type="submission" date="2020-06" db="EMBL/GenBank/DDBJ databases">
        <authorList>
            <person name="Li T."/>
            <person name="Hu X."/>
            <person name="Zhang T."/>
            <person name="Song X."/>
            <person name="Zhang H."/>
            <person name="Dai N."/>
            <person name="Sheng W."/>
            <person name="Hou X."/>
            <person name="Wei L."/>
        </authorList>
    </citation>
    <scope>NUCLEOTIDE SEQUENCE</scope>
    <source>
        <strain evidence="3">3651</strain>
        <tissue evidence="3">Leaf</tissue>
    </source>
</reference>
<dbReference type="InterPro" id="IPR046431">
    <property type="entry name" value="FAF_dom"/>
</dbReference>
<evidence type="ECO:0000313" key="4">
    <source>
        <dbReference type="Proteomes" id="UP001293254"/>
    </source>
</evidence>
<gene>
    <name evidence="3" type="ORF">Salat_0464500</name>
</gene>
<comment type="caution">
    <text evidence="3">The sequence shown here is derived from an EMBL/GenBank/DDBJ whole genome shotgun (WGS) entry which is preliminary data.</text>
</comment>
<reference evidence="3" key="2">
    <citation type="journal article" date="2024" name="Plant">
        <title>Genomic evolution and insights into agronomic trait innovations of Sesamum species.</title>
        <authorList>
            <person name="Miao H."/>
            <person name="Wang L."/>
            <person name="Qu L."/>
            <person name="Liu H."/>
            <person name="Sun Y."/>
            <person name="Le M."/>
            <person name="Wang Q."/>
            <person name="Wei S."/>
            <person name="Zheng Y."/>
            <person name="Lin W."/>
            <person name="Duan Y."/>
            <person name="Cao H."/>
            <person name="Xiong S."/>
            <person name="Wang X."/>
            <person name="Wei L."/>
            <person name="Li C."/>
            <person name="Ma Q."/>
            <person name="Ju M."/>
            <person name="Zhao R."/>
            <person name="Li G."/>
            <person name="Mu C."/>
            <person name="Tian Q."/>
            <person name="Mei H."/>
            <person name="Zhang T."/>
            <person name="Gao T."/>
            <person name="Zhang H."/>
        </authorList>
    </citation>
    <scope>NUCLEOTIDE SEQUENCE</scope>
    <source>
        <strain evidence="3">3651</strain>
    </source>
</reference>
<dbReference type="EMBL" id="JACGWO010000001">
    <property type="protein sequence ID" value="KAK4441296.1"/>
    <property type="molecule type" value="Genomic_DNA"/>
</dbReference>